<dbReference type="Proteomes" id="UP000295707">
    <property type="component" value="Unassembled WGS sequence"/>
</dbReference>
<dbReference type="AlphaFoldDB" id="A0A4R1H759"/>
<name>A0A4R1H759_9GAMM</name>
<dbReference type="Pfam" id="PF13672">
    <property type="entry name" value="PP2C_2"/>
    <property type="match status" value="1"/>
</dbReference>
<keyword evidence="4" id="KW-0067">ATP-binding</keyword>
<dbReference type="CDD" id="cd14014">
    <property type="entry name" value="STKc_PknB_like"/>
    <property type="match status" value="1"/>
</dbReference>
<dbReference type="InterPro" id="IPR000719">
    <property type="entry name" value="Prot_kinase_dom"/>
</dbReference>
<feature type="domain" description="Protein kinase" evidence="6">
    <location>
        <begin position="269"/>
        <end position="530"/>
    </location>
</feature>
<evidence type="ECO:0000313" key="9">
    <source>
        <dbReference type="Proteomes" id="UP000295707"/>
    </source>
</evidence>
<feature type="domain" description="PPM-type phosphatase" evidence="7">
    <location>
        <begin position="7"/>
        <end position="236"/>
    </location>
</feature>
<comment type="caution">
    <text evidence="8">The sequence shown here is derived from an EMBL/GenBank/DDBJ whole genome shotgun (WGS) entry which is preliminary data.</text>
</comment>
<dbReference type="SMART" id="SM00220">
    <property type="entry name" value="S_TKc"/>
    <property type="match status" value="1"/>
</dbReference>
<dbReference type="Gene3D" id="3.30.200.20">
    <property type="entry name" value="Phosphorylase Kinase, domain 1"/>
    <property type="match status" value="1"/>
</dbReference>
<keyword evidence="5" id="KW-1133">Transmembrane helix</keyword>
<evidence type="ECO:0000259" key="6">
    <source>
        <dbReference type="PROSITE" id="PS50011"/>
    </source>
</evidence>
<evidence type="ECO:0000256" key="3">
    <source>
        <dbReference type="ARBA" id="ARBA00022777"/>
    </source>
</evidence>
<dbReference type="PROSITE" id="PS51746">
    <property type="entry name" value="PPM_2"/>
    <property type="match status" value="1"/>
</dbReference>
<dbReference type="PANTHER" id="PTHR43289">
    <property type="entry name" value="MITOGEN-ACTIVATED PROTEIN KINASE KINASE KINASE 20-RELATED"/>
    <property type="match status" value="1"/>
</dbReference>
<evidence type="ECO:0000313" key="8">
    <source>
        <dbReference type="EMBL" id="TCK17637.1"/>
    </source>
</evidence>
<keyword evidence="1" id="KW-0808">Transferase</keyword>
<dbReference type="OrthoDB" id="9801841at2"/>
<dbReference type="InterPro" id="IPR001932">
    <property type="entry name" value="PPM-type_phosphatase-like_dom"/>
</dbReference>
<keyword evidence="5" id="KW-0812">Transmembrane</keyword>
<organism evidence="8 9">
    <name type="scientific">Thiogranum longum</name>
    <dbReference type="NCBI Taxonomy" id="1537524"/>
    <lineage>
        <taxon>Bacteria</taxon>
        <taxon>Pseudomonadati</taxon>
        <taxon>Pseudomonadota</taxon>
        <taxon>Gammaproteobacteria</taxon>
        <taxon>Chromatiales</taxon>
        <taxon>Ectothiorhodospiraceae</taxon>
        <taxon>Thiogranum</taxon>
    </lineage>
</organism>
<dbReference type="InterPro" id="IPR011009">
    <property type="entry name" value="Kinase-like_dom_sf"/>
</dbReference>
<keyword evidence="9" id="KW-1185">Reference proteome</keyword>
<dbReference type="PANTHER" id="PTHR43289:SF6">
    <property type="entry name" value="SERINE_THREONINE-PROTEIN KINASE NEKL-3"/>
    <property type="match status" value="1"/>
</dbReference>
<feature type="transmembrane region" description="Helical" evidence="5">
    <location>
        <begin position="547"/>
        <end position="565"/>
    </location>
</feature>
<dbReference type="InterPro" id="IPR008271">
    <property type="entry name" value="Ser/Thr_kinase_AS"/>
</dbReference>
<accession>A0A4R1H759</accession>
<sequence>MPELTVIAGQRSEAGLKESNDDSCGIRIPEQSTLLKDKGVAAVIADGMSGSEAGREAADYSVKGFLNDYYSTPESWTVETSGEKILGALNSWLYSQGHQQYGTPKGLVTTLSVMVIKSTTAYLFHVGDTRIYRLRDGDLEQMTNDHRVTVSSDKSYLSRAMGIDTHLDIDFHSFSVEKNDAYLLTTDGIHDFVDDTTLKRLVLENLKHPEEAVKVIIRKAAMNNSNDNLSAQLLYIQDLPEGDEHEFFRKLTQLPFPPPLEPGMVLDGYRILRELHASNRTQVYLALDTETDTQVVLKTPSVNFDDDPEYIDQFLHEEWAGKRLNSAHILKVLDPHGRRQFLYYVTEYIKGKTLRQWMRDNPKPSIDAVRNIVEQVARGLRAMHRQEMIHQDLKPENIMIDEHGVVKIIDFGSTKIAGISEITTPLDRDNVLGTRHYTAPEYLRGHSGSNRSDIFSLGVITYEMLCGKLPYPKELRENNLNKVRYVSIREHDKVIPTWVDGALMKAVAINPERRHSLLSEFIYDLSHPNEHYTRLDQQPLIERNPVAFWRALAIIFMATTIAALAL</sequence>
<dbReference type="CDD" id="cd00143">
    <property type="entry name" value="PP2Cc"/>
    <property type="match status" value="1"/>
</dbReference>
<dbReference type="PROSITE" id="PS50011">
    <property type="entry name" value="PROTEIN_KINASE_DOM"/>
    <property type="match status" value="1"/>
</dbReference>
<evidence type="ECO:0000259" key="7">
    <source>
        <dbReference type="PROSITE" id="PS51746"/>
    </source>
</evidence>
<dbReference type="SMART" id="SM00332">
    <property type="entry name" value="PP2Cc"/>
    <property type="match status" value="1"/>
</dbReference>
<dbReference type="GO" id="GO:0005524">
    <property type="term" value="F:ATP binding"/>
    <property type="evidence" value="ECO:0007669"/>
    <property type="project" value="UniProtKB-KW"/>
</dbReference>
<dbReference type="Pfam" id="PF00069">
    <property type="entry name" value="Pkinase"/>
    <property type="match status" value="1"/>
</dbReference>
<dbReference type="GO" id="GO:0004674">
    <property type="term" value="F:protein serine/threonine kinase activity"/>
    <property type="evidence" value="ECO:0007669"/>
    <property type="project" value="TreeGrafter"/>
</dbReference>
<dbReference type="SMART" id="SM00331">
    <property type="entry name" value="PP2C_SIG"/>
    <property type="match status" value="1"/>
</dbReference>
<gene>
    <name evidence="8" type="ORF">DFR30_0872</name>
</gene>
<dbReference type="SUPFAM" id="SSF81606">
    <property type="entry name" value="PP2C-like"/>
    <property type="match status" value="1"/>
</dbReference>
<dbReference type="Gene3D" id="3.60.40.10">
    <property type="entry name" value="PPM-type phosphatase domain"/>
    <property type="match status" value="1"/>
</dbReference>
<evidence type="ECO:0000256" key="2">
    <source>
        <dbReference type="ARBA" id="ARBA00022741"/>
    </source>
</evidence>
<evidence type="ECO:0000256" key="4">
    <source>
        <dbReference type="ARBA" id="ARBA00022840"/>
    </source>
</evidence>
<dbReference type="Gene3D" id="1.10.510.10">
    <property type="entry name" value="Transferase(Phosphotransferase) domain 1"/>
    <property type="match status" value="1"/>
</dbReference>
<protein>
    <submittedName>
        <fullName evidence="8">Serine/threonine protein phosphatase PrpC</fullName>
    </submittedName>
</protein>
<proteinExistence type="predicted"/>
<dbReference type="RefSeq" id="WP_132971500.1">
    <property type="nucleotide sequence ID" value="NZ_SMFX01000001.1"/>
</dbReference>
<dbReference type="InterPro" id="IPR036457">
    <property type="entry name" value="PPM-type-like_dom_sf"/>
</dbReference>
<keyword evidence="2" id="KW-0547">Nucleotide-binding</keyword>
<reference evidence="8 9" key="1">
    <citation type="submission" date="2019-03" db="EMBL/GenBank/DDBJ databases">
        <title>Genomic Encyclopedia of Type Strains, Phase IV (KMG-IV): sequencing the most valuable type-strain genomes for metagenomic binning, comparative biology and taxonomic classification.</title>
        <authorList>
            <person name="Goeker M."/>
        </authorList>
    </citation>
    <scope>NUCLEOTIDE SEQUENCE [LARGE SCALE GENOMIC DNA]</scope>
    <source>
        <strain evidence="8 9">DSM 19610</strain>
    </source>
</reference>
<keyword evidence="3" id="KW-0418">Kinase</keyword>
<evidence type="ECO:0000256" key="5">
    <source>
        <dbReference type="SAM" id="Phobius"/>
    </source>
</evidence>
<dbReference type="EMBL" id="SMFX01000001">
    <property type="protein sequence ID" value="TCK17637.1"/>
    <property type="molecule type" value="Genomic_DNA"/>
</dbReference>
<keyword evidence="5" id="KW-0472">Membrane</keyword>
<dbReference type="PROSITE" id="PS00108">
    <property type="entry name" value="PROTEIN_KINASE_ST"/>
    <property type="match status" value="1"/>
</dbReference>
<dbReference type="SUPFAM" id="SSF56112">
    <property type="entry name" value="Protein kinase-like (PK-like)"/>
    <property type="match status" value="1"/>
</dbReference>
<evidence type="ECO:0000256" key="1">
    <source>
        <dbReference type="ARBA" id="ARBA00022679"/>
    </source>
</evidence>